<comment type="caution">
    <text evidence="1">The sequence shown here is derived from an EMBL/GenBank/DDBJ whole genome shotgun (WGS) entry which is preliminary data.</text>
</comment>
<gene>
    <name evidence="1" type="ORF">GCM10023331_17780</name>
</gene>
<dbReference type="EMBL" id="BAABJX010000026">
    <property type="protein sequence ID" value="GAA4832954.1"/>
    <property type="molecule type" value="Genomic_DNA"/>
</dbReference>
<accession>A0ABP9D775</accession>
<protein>
    <recommendedName>
        <fullName evidence="3">DUF4421 domain-containing protein</fullName>
    </recommendedName>
</protein>
<evidence type="ECO:0000313" key="2">
    <source>
        <dbReference type="Proteomes" id="UP001500298"/>
    </source>
</evidence>
<dbReference type="RefSeq" id="WP_345371062.1">
    <property type="nucleotide sequence ID" value="NZ_BAABJX010000026.1"/>
</dbReference>
<name>A0ABP9D775_9BACT</name>
<evidence type="ECO:0008006" key="3">
    <source>
        <dbReference type="Google" id="ProtNLM"/>
    </source>
</evidence>
<reference evidence="2" key="1">
    <citation type="journal article" date="2019" name="Int. J. Syst. Evol. Microbiol.">
        <title>The Global Catalogue of Microorganisms (GCM) 10K type strain sequencing project: providing services to taxonomists for standard genome sequencing and annotation.</title>
        <authorList>
            <consortium name="The Broad Institute Genomics Platform"/>
            <consortium name="The Broad Institute Genome Sequencing Center for Infectious Disease"/>
            <person name="Wu L."/>
            <person name="Ma J."/>
        </authorList>
    </citation>
    <scope>NUCLEOTIDE SEQUENCE [LARGE SCALE GENOMIC DNA]</scope>
    <source>
        <strain evidence="2">JCM 18326</strain>
    </source>
</reference>
<evidence type="ECO:0000313" key="1">
    <source>
        <dbReference type="EMBL" id="GAA4832954.1"/>
    </source>
</evidence>
<proteinExistence type="predicted"/>
<organism evidence="1 2">
    <name type="scientific">Algivirga pacifica</name>
    <dbReference type="NCBI Taxonomy" id="1162670"/>
    <lineage>
        <taxon>Bacteria</taxon>
        <taxon>Pseudomonadati</taxon>
        <taxon>Bacteroidota</taxon>
        <taxon>Cytophagia</taxon>
        <taxon>Cytophagales</taxon>
        <taxon>Flammeovirgaceae</taxon>
        <taxon>Algivirga</taxon>
    </lineage>
</organism>
<keyword evidence="2" id="KW-1185">Reference proteome</keyword>
<dbReference type="Proteomes" id="UP001500298">
    <property type="component" value="Unassembled WGS sequence"/>
</dbReference>
<sequence>MSIFTLRVLLVLLLHITIHYEGLGQKIYPQKTFFKTRDFGQYFLSDHYAPNVRVNGGLGLNLSGYNINTDRNEQYVFYNETVIGTQIPLYLQKWKKSSLAVSLPISMSVWFDFTEDITAPILNTDYRFGLMETNFIKEVDNGRIKNWGFKIIPFFHESTHIGDELTISRILDSIPITRVNVSFETFEFAFMVNDPKEEWISNHASKIGARVLWNHSKGWYSIGSYEAEDSDYIASKRWFEAYFQYQYQQAKGVLSSDYWLFMTSFDFSLRVQYGYPFYLRGPQGQTIVEIENEERYSPTFNLLLGWKYRDTVKEISRIGFFLRGYTGLNYHGQFRNIPTYQFMGFSLIYE</sequence>